<feature type="compositionally biased region" description="Basic residues" evidence="1">
    <location>
        <begin position="111"/>
        <end position="131"/>
    </location>
</feature>
<dbReference type="GO" id="GO:0016491">
    <property type="term" value="F:oxidoreductase activity"/>
    <property type="evidence" value="ECO:0007669"/>
    <property type="project" value="InterPro"/>
</dbReference>
<accession>A0A367EAP1</accession>
<evidence type="ECO:0000313" key="4">
    <source>
        <dbReference type="Proteomes" id="UP000253507"/>
    </source>
</evidence>
<proteinExistence type="predicted"/>
<feature type="region of interest" description="Disordered" evidence="1">
    <location>
        <begin position="153"/>
        <end position="185"/>
    </location>
</feature>
<feature type="region of interest" description="Disordered" evidence="1">
    <location>
        <begin position="1"/>
        <end position="139"/>
    </location>
</feature>
<feature type="region of interest" description="Disordered" evidence="1">
    <location>
        <begin position="363"/>
        <end position="386"/>
    </location>
</feature>
<dbReference type="Gene3D" id="3.40.109.10">
    <property type="entry name" value="NADH Oxidase"/>
    <property type="match status" value="1"/>
</dbReference>
<dbReference type="AlphaFoldDB" id="A0A367EAP1"/>
<keyword evidence="4" id="KW-1185">Reference proteome</keyword>
<dbReference type="Proteomes" id="UP000253507">
    <property type="component" value="Unassembled WGS sequence"/>
</dbReference>
<feature type="compositionally biased region" description="Basic residues" evidence="1">
    <location>
        <begin position="1"/>
        <end position="22"/>
    </location>
</feature>
<evidence type="ECO:0000256" key="1">
    <source>
        <dbReference type="SAM" id="MobiDB-lite"/>
    </source>
</evidence>
<feature type="domain" description="Nitroreductase" evidence="2">
    <location>
        <begin position="194"/>
        <end position="366"/>
    </location>
</feature>
<dbReference type="InterPro" id="IPR029479">
    <property type="entry name" value="Nitroreductase"/>
</dbReference>
<dbReference type="OrthoDB" id="3435919at2"/>
<dbReference type="SUPFAM" id="SSF55469">
    <property type="entry name" value="FMN-dependent nitroreductase-like"/>
    <property type="match status" value="1"/>
</dbReference>
<evidence type="ECO:0000259" key="2">
    <source>
        <dbReference type="Pfam" id="PF00881"/>
    </source>
</evidence>
<gene>
    <name evidence="3" type="ORF">DQ392_26020</name>
</gene>
<dbReference type="EMBL" id="QOIM01000042">
    <property type="protein sequence ID" value="RCG15091.1"/>
    <property type="molecule type" value="Genomic_DNA"/>
</dbReference>
<sequence>MDPQRRQHRLRPRPPRRPRRARAGTGDLRVRARRPPAGPPFARRRGDGGPPRRSPGDPAADRQPGQGRQEVPLVRAAGHPPGRGLRPGDAAPRLPHPRPAAHTGAALGRADRHRGARRGPARRARHRRHRPREAAVIAPDDLALQLVESFQHAPAHPSPDVPPQRAAHPRPLGPDTRIGPGTAGAERLDLLDTLRTRRASRLWSPEPLPAPLLADIVGEGVTADAEEWPDEQPYTPLEITVVAFRVTGMEPAVHRFDGLTRTTRPVMELPPPERRRTLTLQAEFGDAPAIVSVAVDPHTAELRDGGHGYRTLLTRAGAAVHTMWLAGVSHGLTGSAFAGFIPASVRTPLRSDGTSRQQVFALALGHPPAAPPGGAAPPAGPPAAGP</sequence>
<name>A0A367EAP1_9ACTN</name>
<protein>
    <recommendedName>
        <fullName evidence="2">Nitroreductase domain-containing protein</fullName>
    </recommendedName>
</protein>
<evidence type="ECO:0000313" key="3">
    <source>
        <dbReference type="EMBL" id="RCG15091.1"/>
    </source>
</evidence>
<comment type="caution">
    <text evidence="3">The sequence shown here is derived from an EMBL/GenBank/DDBJ whole genome shotgun (WGS) entry which is preliminary data.</text>
</comment>
<organism evidence="3 4">
    <name type="scientific">Streptomyces reniochalinae</name>
    <dbReference type="NCBI Taxonomy" id="2250578"/>
    <lineage>
        <taxon>Bacteria</taxon>
        <taxon>Bacillati</taxon>
        <taxon>Actinomycetota</taxon>
        <taxon>Actinomycetes</taxon>
        <taxon>Kitasatosporales</taxon>
        <taxon>Streptomycetaceae</taxon>
        <taxon>Streptomyces</taxon>
    </lineage>
</organism>
<dbReference type="Pfam" id="PF00881">
    <property type="entry name" value="Nitroreductase"/>
    <property type="match status" value="1"/>
</dbReference>
<reference evidence="3 4" key="1">
    <citation type="submission" date="2018-06" db="EMBL/GenBank/DDBJ databases">
        <title>Streptomyces reniochalinae sp. nov. and Streptomyces diacarnus sp. nov. from marine sponges.</title>
        <authorList>
            <person name="Li L."/>
        </authorList>
    </citation>
    <scope>NUCLEOTIDE SEQUENCE [LARGE SCALE GENOMIC DNA]</scope>
    <source>
        <strain evidence="3 4">LHW50302</strain>
    </source>
</reference>
<feature type="compositionally biased region" description="Pro residues" evidence="1">
    <location>
        <begin position="368"/>
        <end position="386"/>
    </location>
</feature>
<dbReference type="InterPro" id="IPR000415">
    <property type="entry name" value="Nitroreductase-like"/>
</dbReference>